<evidence type="ECO:0000256" key="1">
    <source>
        <dbReference type="SAM" id="Phobius"/>
    </source>
</evidence>
<accession>A0A2S2NDP9</accession>
<dbReference type="Pfam" id="PF12259">
    <property type="entry name" value="Baculo_F"/>
    <property type="match status" value="1"/>
</dbReference>
<keyword evidence="1" id="KW-0812">Transmembrane</keyword>
<keyword evidence="1" id="KW-1133">Transmembrane helix</keyword>
<proteinExistence type="predicted"/>
<evidence type="ECO:0000313" key="2">
    <source>
        <dbReference type="EMBL" id="MBY15269.1"/>
    </source>
</evidence>
<sequence>MFNTTCINFSLTSTSLFLEINRKRSNMLQSIDVDEIHKKYKRGLINLVGHIQKTLFGTLDDEDGEMYTTQIRELQNSRANLLKIADKHTSILKLTNNAFKDAQIVERQLASLNTSYNNLVQNLNRVWYQVDMLNVRTAVTQQITTLLLLLQQLVFETDLVGEIISAAQNGIIHSSMISTTELRMQLRDILISLPGRLQLPFDVNNISLYELSKVSKMAIVYTNGTLIFELVIPLLNPVELTLYHIIPLPVQKNKIYMHLTPEFEYMAISKTHEYYLTISVDHLISCKDLLSMTLCPETQPLRLGSTGLPCEIELFMKPTTVPRTCAIKYLEITRSIYHKLKYHNKWIYIIRTLDDITVTCDQGDNVGNVQLKGVGIITIDEHCRAHTPQVVLTPNRHLKSTQYLDFLPPVDISTSVKIPTLNSTKLNNLLTHQNPIVKLTDISEFSKTIDELETVIQEEKDKTSLQLTSGTHTTIIIILSTVLGILVIYNLFKIYLNRRRYFRHRVVPRIEVTSL</sequence>
<dbReference type="AlphaFoldDB" id="A0A2S2NDP9"/>
<gene>
    <name evidence="2" type="ORF">g.161046</name>
</gene>
<name>A0A2S2NDP9_SCHGA</name>
<keyword evidence="1" id="KW-0472">Membrane</keyword>
<dbReference type="EMBL" id="GGMR01002650">
    <property type="protein sequence ID" value="MBY15269.1"/>
    <property type="molecule type" value="Transcribed_RNA"/>
</dbReference>
<feature type="transmembrane region" description="Helical" evidence="1">
    <location>
        <begin position="475"/>
        <end position="496"/>
    </location>
</feature>
<organism evidence="2">
    <name type="scientific">Schizaphis graminum</name>
    <name type="common">Green bug aphid</name>
    <dbReference type="NCBI Taxonomy" id="13262"/>
    <lineage>
        <taxon>Eukaryota</taxon>
        <taxon>Metazoa</taxon>
        <taxon>Ecdysozoa</taxon>
        <taxon>Arthropoda</taxon>
        <taxon>Hexapoda</taxon>
        <taxon>Insecta</taxon>
        <taxon>Pterygota</taxon>
        <taxon>Neoptera</taxon>
        <taxon>Paraneoptera</taxon>
        <taxon>Hemiptera</taxon>
        <taxon>Sternorrhyncha</taxon>
        <taxon>Aphidomorpha</taxon>
        <taxon>Aphidoidea</taxon>
        <taxon>Aphididae</taxon>
        <taxon>Aphidini</taxon>
        <taxon>Schizaphis</taxon>
    </lineage>
</organism>
<protein>
    <submittedName>
        <fullName evidence="2">Envelope fusion protein</fullName>
    </submittedName>
</protein>
<dbReference type="InterPro" id="IPR022048">
    <property type="entry name" value="Envelope_fusion-like"/>
</dbReference>
<reference evidence="2" key="1">
    <citation type="submission" date="2018-04" db="EMBL/GenBank/DDBJ databases">
        <title>Transcriptome of Schizaphis graminum biotype I.</title>
        <authorList>
            <person name="Scully E.D."/>
            <person name="Geib S.M."/>
            <person name="Palmer N.A."/>
            <person name="Koch K."/>
            <person name="Bradshaw J."/>
            <person name="Heng-Moss T."/>
            <person name="Sarath G."/>
        </authorList>
    </citation>
    <scope>NUCLEOTIDE SEQUENCE</scope>
</reference>